<organism evidence="2">
    <name type="scientific">Fonticula alba</name>
    <name type="common">Slime mold</name>
    <dbReference type="NCBI Taxonomy" id="691883"/>
    <lineage>
        <taxon>Eukaryota</taxon>
        <taxon>Rotosphaerida</taxon>
        <taxon>Fonticulaceae</taxon>
        <taxon>Fonticula</taxon>
    </lineage>
</organism>
<dbReference type="RefSeq" id="XP_009492401.1">
    <property type="nucleotide sequence ID" value="XM_009494126.1"/>
</dbReference>
<dbReference type="GeneID" id="20525004"/>
<evidence type="ECO:0000313" key="2">
    <source>
        <dbReference type="EMBL" id="KCV72700.1"/>
    </source>
</evidence>
<reference evidence="2" key="1">
    <citation type="submission" date="2013-04" db="EMBL/GenBank/DDBJ databases">
        <title>The Genome Sequence of Fonticula alba ATCC 38817.</title>
        <authorList>
            <consortium name="The Broad Institute Genomics Platform"/>
            <person name="Russ C."/>
            <person name="Cuomo C."/>
            <person name="Burger G."/>
            <person name="Gray M.W."/>
            <person name="Holland P.W.H."/>
            <person name="King N."/>
            <person name="Lang F.B.F."/>
            <person name="Roger A.J."/>
            <person name="Ruiz-Trillo I."/>
            <person name="Brown M."/>
            <person name="Walker B."/>
            <person name="Young S."/>
            <person name="Zeng Q."/>
            <person name="Gargeya S."/>
            <person name="Fitzgerald M."/>
            <person name="Haas B."/>
            <person name="Abouelleil A."/>
            <person name="Allen A.W."/>
            <person name="Alvarado L."/>
            <person name="Arachchi H.M."/>
            <person name="Berlin A.M."/>
            <person name="Chapman S.B."/>
            <person name="Gainer-Dewar J."/>
            <person name="Goldberg J."/>
            <person name="Griggs A."/>
            <person name="Gujja S."/>
            <person name="Hansen M."/>
            <person name="Howarth C."/>
            <person name="Imamovic A."/>
            <person name="Ireland A."/>
            <person name="Larimer J."/>
            <person name="McCowan C."/>
            <person name="Murphy C."/>
            <person name="Pearson M."/>
            <person name="Poon T.W."/>
            <person name="Priest M."/>
            <person name="Roberts A."/>
            <person name="Saif S."/>
            <person name="Shea T."/>
            <person name="Sisk P."/>
            <person name="Sykes S."/>
            <person name="Wortman J."/>
            <person name="Nusbaum C."/>
            <person name="Birren B."/>
        </authorList>
    </citation>
    <scope>NUCLEOTIDE SEQUENCE [LARGE SCALE GENOMIC DNA]</scope>
    <source>
        <strain evidence="2">ATCC 38817</strain>
    </source>
</reference>
<keyword evidence="3" id="KW-1185">Reference proteome</keyword>
<feature type="region of interest" description="Disordered" evidence="1">
    <location>
        <begin position="38"/>
        <end position="206"/>
    </location>
</feature>
<gene>
    <name evidence="2" type="ORF">H696_00279</name>
</gene>
<accession>A0A058ZE71</accession>
<evidence type="ECO:0000256" key="1">
    <source>
        <dbReference type="SAM" id="MobiDB-lite"/>
    </source>
</evidence>
<proteinExistence type="predicted"/>
<feature type="compositionally biased region" description="Low complexity" evidence="1">
    <location>
        <begin position="177"/>
        <end position="190"/>
    </location>
</feature>
<name>A0A058ZE71_FONAL</name>
<dbReference type="Proteomes" id="UP000030693">
    <property type="component" value="Unassembled WGS sequence"/>
</dbReference>
<dbReference type="EMBL" id="KB932201">
    <property type="protein sequence ID" value="KCV72700.1"/>
    <property type="molecule type" value="Genomic_DNA"/>
</dbReference>
<sequence length="206" mass="21307">MSSFESDDAALAALEAFLSAGPPEAALASAPVLAAAPELRASSGEESADSESDREDSSTSGHADLEKSAAPPPSHVPGTDESLDGSRRLHAGYQSRLESLQRRIGAVKRARPADVTTRPAKRVATAGAVPIVSADYPSSEDEEPQDAEAIPWDGGIRPAEPAPSTASQLAGDAVTNGDRSASDGSSSSSSEEGDDEDDFFSWRRRA</sequence>
<protein>
    <submittedName>
        <fullName evidence="2">Uncharacterized protein</fullName>
    </submittedName>
</protein>
<evidence type="ECO:0000313" key="3">
    <source>
        <dbReference type="Proteomes" id="UP000030693"/>
    </source>
</evidence>
<dbReference type="AlphaFoldDB" id="A0A058ZE71"/>